<gene>
    <name evidence="9" type="ORF">H3V53_29010</name>
</gene>
<evidence type="ECO:0000256" key="5">
    <source>
        <dbReference type="ARBA" id="ARBA00046337"/>
    </source>
</evidence>
<keyword evidence="4" id="KW-0804">Transcription</keyword>
<dbReference type="SMART" id="SM00347">
    <property type="entry name" value="HTH_MARR"/>
    <property type="match status" value="1"/>
</dbReference>
<keyword evidence="2" id="KW-0805">Transcription regulation</keyword>
<dbReference type="InterPro" id="IPR000835">
    <property type="entry name" value="HTH_MarR-typ"/>
</dbReference>
<reference evidence="9 10" key="1">
    <citation type="journal article" date="2022" name="Arch. Microbiol.">
        <title>Paraburkholderia bengalensis sp. nov. isolated from roots of Oryza sativa, IR64.</title>
        <authorList>
            <person name="Nag P."/>
            <person name="Mondal N."/>
            <person name="Sarkar J."/>
            <person name="Das S."/>
        </authorList>
    </citation>
    <scope>NUCLEOTIDE SEQUENCE [LARGE SCALE GENOMIC DNA]</scope>
    <source>
        <strain evidence="9 10">IR64_4_BI</strain>
    </source>
</reference>
<evidence type="ECO:0000313" key="10">
    <source>
        <dbReference type="Proteomes" id="UP001386437"/>
    </source>
</evidence>
<proteinExistence type="inferred from homology"/>
<evidence type="ECO:0000256" key="2">
    <source>
        <dbReference type="ARBA" id="ARBA00023015"/>
    </source>
</evidence>
<dbReference type="SUPFAM" id="SSF46785">
    <property type="entry name" value="Winged helix' DNA-binding domain"/>
    <property type="match status" value="1"/>
</dbReference>
<comment type="similarity">
    <text evidence="5">Belongs to the SarZ family.</text>
</comment>
<accession>A0ABU8IZY1</accession>
<feature type="domain" description="HTH marR-type" evidence="8">
    <location>
        <begin position="15"/>
        <end position="150"/>
    </location>
</feature>
<name>A0ABU8IZY1_9BURK</name>
<comment type="caution">
    <text evidence="9">The sequence shown here is derived from an EMBL/GenBank/DDBJ whole genome shotgun (WGS) entry which is preliminary data.</text>
</comment>
<sequence>MSISAEDTTNRHSLESLLSFTVYSANLALGKAYRPILNKLQLTYTQYVTIIALWEAGEQTVGSLGEKLYLESNTLTPILKKLEAMGYVERKRDTQDERQVNVVLTHRGRRLYESASSIDIVEHCGLSKGDFLELQRSVVMLRQKLLKIADKSDDQIVPTRG</sequence>
<dbReference type="InterPro" id="IPR036388">
    <property type="entry name" value="WH-like_DNA-bd_sf"/>
</dbReference>
<dbReference type="Gene3D" id="1.10.10.10">
    <property type="entry name" value="Winged helix-like DNA-binding domain superfamily/Winged helix DNA-binding domain"/>
    <property type="match status" value="1"/>
</dbReference>
<dbReference type="InterPro" id="IPR055166">
    <property type="entry name" value="Transc_reg_Sar_Rot_HTH"/>
</dbReference>
<evidence type="ECO:0000256" key="6">
    <source>
        <dbReference type="ARBA" id="ARBA00047188"/>
    </source>
</evidence>
<evidence type="ECO:0000256" key="3">
    <source>
        <dbReference type="ARBA" id="ARBA00023125"/>
    </source>
</evidence>
<evidence type="ECO:0000256" key="7">
    <source>
        <dbReference type="ARBA" id="ARBA00047207"/>
    </source>
</evidence>
<evidence type="ECO:0000256" key="1">
    <source>
        <dbReference type="ARBA" id="ARBA00004496"/>
    </source>
</evidence>
<dbReference type="InterPro" id="IPR036390">
    <property type="entry name" value="WH_DNA-bd_sf"/>
</dbReference>
<dbReference type="PROSITE" id="PS50995">
    <property type="entry name" value="HTH_MARR_2"/>
    <property type="match status" value="1"/>
</dbReference>
<protein>
    <recommendedName>
        <fullName evidence="6">HTH-type transcriptional regulator SarZ</fullName>
    </recommendedName>
    <alternativeName>
        <fullName evidence="7">Staphylococcal accessory regulator Z</fullName>
    </alternativeName>
</protein>
<dbReference type="Proteomes" id="UP001386437">
    <property type="component" value="Unassembled WGS sequence"/>
</dbReference>
<dbReference type="RefSeq" id="WP_336600901.1">
    <property type="nucleotide sequence ID" value="NZ_JACFYJ010000064.1"/>
</dbReference>
<organism evidence="9 10">
    <name type="scientific">Paraburkholderia bengalensis</name>
    <dbReference type="NCBI Taxonomy" id="2747562"/>
    <lineage>
        <taxon>Bacteria</taxon>
        <taxon>Pseudomonadati</taxon>
        <taxon>Pseudomonadota</taxon>
        <taxon>Betaproteobacteria</taxon>
        <taxon>Burkholderiales</taxon>
        <taxon>Burkholderiaceae</taxon>
        <taxon>Paraburkholderia</taxon>
    </lineage>
</organism>
<keyword evidence="3" id="KW-0238">DNA-binding</keyword>
<keyword evidence="10" id="KW-1185">Reference proteome</keyword>
<dbReference type="PANTHER" id="PTHR42756">
    <property type="entry name" value="TRANSCRIPTIONAL REGULATOR, MARR"/>
    <property type="match status" value="1"/>
</dbReference>
<dbReference type="EMBL" id="JACFYJ010000064">
    <property type="protein sequence ID" value="MEI6001080.1"/>
    <property type="molecule type" value="Genomic_DNA"/>
</dbReference>
<comment type="subcellular location">
    <subcellularLocation>
        <location evidence="1">Cytoplasm</location>
    </subcellularLocation>
</comment>
<evidence type="ECO:0000259" key="8">
    <source>
        <dbReference type="PROSITE" id="PS50995"/>
    </source>
</evidence>
<evidence type="ECO:0000313" key="9">
    <source>
        <dbReference type="EMBL" id="MEI6001080.1"/>
    </source>
</evidence>
<dbReference type="PRINTS" id="PR00598">
    <property type="entry name" value="HTHMARR"/>
</dbReference>
<dbReference type="PANTHER" id="PTHR42756:SF1">
    <property type="entry name" value="TRANSCRIPTIONAL REPRESSOR OF EMRAB OPERON"/>
    <property type="match status" value="1"/>
</dbReference>
<evidence type="ECO:0000256" key="4">
    <source>
        <dbReference type="ARBA" id="ARBA00023163"/>
    </source>
</evidence>
<dbReference type="Pfam" id="PF22381">
    <property type="entry name" value="Staph_reg_Sar_Rot"/>
    <property type="match status" value="1"/>
</dbReference>